<dbReference type="GO" id="GO:0005886">
    <property type="term" value="C:plasma membrane"/>
    <property type="evidence" value="ECO:0007669"/>
    <property type="project" value="TreeGrafter"/>
</dbReference>
<evidence type="ECO:0000256" key="9">
    <source>
        <dbReference type="SAM" id="Phobius"/>
    </source>
</evidence>
<feature type="transmembrane region" description="Helical" evidence="9">
    <location>
        <begin position="95"/>
        <end position="121"/>
    </location>
</feature>
<evidence type="ECO:0000256" key="8">
    <source>
        <dbReference type="SAM" id="MobiDB-lite"/>
    </source>
</evidence>
<keyword evidence="5" id="KW-0406">Ion transport</keyword>
<feature type="transmembrane region" description="Helical" evidence="9">
    <location>
        <begin position="72"/>
        <end position="89"/>
    </location>
</feature>
<dbReference type="Pfam" id="PF07885">
    <property type="entry name" value="Ion_trans_2"/>
    <property type="match status" value="1"/>
</dbReference>
<dbReference type="InterPro" id="IPR003280">
    <property type="entry name" value="2pore_dom_K_chnl"/>
</dbReference>
<organism evidence="13">
    <name type="scientific">Gongylonema pulchrum</name>
    <dbReference type="NCBI Taxonomy" id="637853"/>
    <lineage>
        <taxon>Eukaryota</taxon>
        <taxon>Metazoa</taxon>
        <taxon>Ecdysozoa</taxon>
        <taxon>Nematoda</taxon>
        <taxon>Chromadorea</taxon>
        <taxon>Rhabditida</taxon>
        <taxon>Spirurina</taxon>
        <taxon>Spiruromorpha</taxon>
        <taxon>Spiruroidea</taxon>
        <taxon>Gongylonematidae</taxon>
        <taxon>Gongylonema</taxon>
    </lineage>
</organism>
<dbReference type="AlphaFoldDB" id="A0A183D8K5"/>
<proteinExistence type="predicted"/>
<keyword evidence="12" id="KW-1185">Reference proteome</keyword>
<keyword evidence="6 9" id="KW-0472">Membrane</keyword>
<reference evidence="13" key="1">
    <citation type="submission" date="2016-06" db="UniProtKB">
        <authorList>
            <consortium name="WormBaseParasite"/>
        </authorList>
    </citation>
    <scope>IDENTIFICATION</scope>
</reference>
<dbReference type="OrthoDB" id="297496at2759"/>
<feature type="region of interest" description="Disordered" evidence="8">
    <location>
        <begin position="1"/>
        <end position="33"/>
    </location>
</feature>
<protein>
    <submittedName>
        <fullName evidence="13">Ion_trans_2 domain-containing protein</fullName>
    </submittedName>
</protein>
<dbReference type="GO" id="GO:0015271">
    <property type="term" value="F:outward rectifier potassium channel activity"/>
    <property type="evidence" value="ECO:0007669"/>
    <property type="project" value="TreeGrafter"/>
</dbReference>
<name>A0A183D8K5_9BILA</name>
<dbReference type="Proteomes" id="UP000271098">
    <property type="component" value="Unassembled WGS sequence"/>
</dbReference>
<dbReference type="WBParaSite" id="GPUH_0000505301-mRNA-1">
    <property type="protein sequence ID" value="GPUH_0000505301-mRNA-1"/>
    <property type="gene ID" value="GPUH_0000505301"/>
</dbReference>
<evidence type="ECO:0000259" key="10">
    <source>
        <dbReference type="Pfam" id="PF07885"/>
    </source>
</evidence>
<comment type="subcellular location">
    <subcellularLocation>
        <location evidence="1">Membrane</location>
        <topology evidence="1">Multi-pass membrane protein</topology>
    </subcellularLocation>
</comment>
<evidence type="ECO:0000313" key="12">
    <source>
        <dbReference type="Proteomes" id="UP000271098"/>
    </source>
</evidence>
<feature type="transmembrane region" description="Helical" evidence="9">
    <location>
        <begin position="42"/>
        <end position="60"/>
    </location>
</feature>
<dbReference type="GO" id="GO:0030322">
    <property type="term" value="P:stabilization of membrane potential"/>
    <property type="evidence" value="ECO:0007669"/>
    <property type="project" value="TreeGrafter"/>
</dbReference>
<dbReference type="Gene3D" id="1.10.287.70">
    <property type="match status" value="1"/>
</dbReference>
<dbReference type="GO" id="GO:0022841">
    <property type="term" value="F:potassium ion leak channel activity"/>
    <property type="evidence" value="ECO:0007669"/>
    <property type="project" value="TreeGrafter"/>
</dbReference>
<feature type="compositionally biased region" description="Polar residues" evidence="8">
    <location>
        <begin position="19"/>
        <end position="29"/>
    </location>
</feature>
<dbReference type="SUPFAM" id="SSF81324">
    <property type="entry name" value="Voltage-gated potassium channels"/>
    <property type="match status" value="1"/>
</dbReference>
<evidence type="ECO:0000313" key="13">
    <source>
        <dbReference type="WBParaSite" id="GPUH_0000505301-mRNA-1"/>
    </source>
</evidence>
<keyword evidence="2" id="KW-0813">Transport</keyword>
<keyword evidence="7" id="KW-0407">Ion channel</keyword>
<accession>A0A183D8K5</accession>
<evidence type="ECO:0000256" key="7">
    <source>
        <dbReference type="ARBA" id="ARBA00023303"/>
    </source>
</evidence>
<dbReference type="PANTHER" id="PTHR11003">
    <property type="entry name" value="POTASSIUM CHANNEL, SUBFAMILY K"/>
    <property type="match status" value="1"/>
</dbReference>
<evidence type="ECO:0000256" key="2">
    <source>
        <dbReference type="ARBA" id="ARBA00022448"/>
    </source>
</evidence>
<evidence type="ECO:0000313" key="11">
    <source>
        <dbReference type="EMBL" id="VDK48751.1"/>
    </source>
</evidence>
<evidence type="ECO:0000256" key="5">
    <source>
        <dbReference type="ARBA" id="ARBA00023065"/>
    </source>
</evidence>
<gene>
    <name evidence="11" type="ORF">GPUH_LOCUS5047</name>
</gene>
<dbReference type="PANTHER" id="PTHR11003:SF335">
    <property type="entry name" value="POTASSIUM CHANNEL DOMAIN-CONTAINING PROTEIN"/>
    <property type="match status" value="1"/>
</dbReference>
<evidence type="ECO:0000256" key="4">
    <source>
        <dbReference type="ARBA" id="ARBA00022989"/>
    </source>
</evidence>
<evidence type="ECO:0000256" key="6">
    <source>
        <dbReference type="ARBA" id="ARBA00023136"/>
    </source>
</evidence>
<dbReference type="EMBL" id="UYRT01010187">
    <property type="protein sequence ID" value="VDK48751.1"/>
    <property type="molecule type" value="Genomic_DNA"/>
</dbReference>
<evidence type="ECO:0000256" key="3">
    <source>
        <dbReference type="ARBA" id="ARBA00022692"/>
    </source>
</evidence>
<keyword evidence="3 9" id="KW-0812">Transmembrane</keyword>
<sequence>NSAQPDASINNANAAANDVRTSGRTNNSEGKNEISERSVRDSVMLGITFLIYLLLGSYVFSLYEPDMDFFKAVYFNFITLTTIGLGDVVPKSKKYLLVTLLYTTIGLSLTTTAMELAANLLKKIHYFGRKIENVSNISVWFGGKKMTMKKLVQHLGDHMNVPERELKDLNLDVFVKSAMKVEAGVIKTLRKPKVTMRGRSKYPSALHYSDIRKSGESENLKYIDEKRESSIS</sequence>
<feature type="domain" description="Potassium channel" evidence="10">
    <location>
        <begin position="48"/>
        <end position="122"/>
    </location>
</feature>
<dbReference type="InterPro" id="IPR013099">
    <property type="entry name" value="K_chnl_dom"/>
</dbReference>
<keyword evidence="4 9" id="KW-1133">Transmembrane helix</keyword>
<evidence type="ECO:0000256" key="1">
    <source>
        <dbReference type="ARBA" id="ARBA00004141"/>
    </source>
</evidence>
<reference evidence="11 12" key="2">
    <citation type="submission" date="2018-11" db="EMBL/GenBank/DDBJ databases">
        <authorList>
            <consortium name="Pathogen Informatics"/>
        </authorList>
    </citation>
    <scope>NUCLEOTIDE SEQUENCE [LARGE SCALE GENOMIC DNA]</scope>
</reference>